<name>A0A543F8M5_9NOCA</name>
<dbReference type="AlphaFoldDB" id="A0A543F8M5"/>
<evidence type="ECO:0000313" key="2">
    <source>
        <dbReference type="Proteomes" id="UP000316331"/>
    </source>
</evidence>
<dbReference type="OrthoDB" id="9990683at2"/>
<proteinExistence type="predicted"/>
<sequence>MLHIRELGNKSTGSMTAAAVVRFVTLGSRTVIEYISGKLGFYDSEIPAASITFGDRLLVAQVAEPKR</sequence>
<accession>A0A543F8M5</accession>
<organism evidence="1 2">
    <name type="scientific">Nocardia bhagyanarayanae</name>
    <dbReference type="NCBI Taxonomy" id="1215925"/>
    <lineage>
        <taxon>Bacteria</taxon>
        <taxon>Bacillati</taxon>
        <taxon>Actinomycetota</taxon>
        <taxon>Actinomycetes</taxon>
        <taxon>Mycobacteriales</taxon>
        <taxon>Nocardiaceae</taxon>
        <taxon>Nocardia</taxon>
    </lineage>
</organism>
<reference evidence="1 2" key="1">
    <citation type="submission" date="2019-06" db="EMBL/GenBank/DDBJ databases">
        <title>Sequencing the genomes of 1000 actinobacteria strains.</title>
        <authorList>
            <person name="Klenk H.-P."/>
        </authorList>
    </citation>
    <scope>NUCLEOTIDE SEQUENCE [LARGE SCALE GENOMIC DNA]</scope>
    <source>
        <strain evidence="1 2">DSM 103495</strain>
    </source>
</reference>
<comment type="caution">
    <text evidence="1">The sequence shown here is derived from an EMBL/GenBank/DDBJ whole genome shotgun (WGS) entry which is preliminary data.</text>
</comment>
<gene>
    <name evidence="1" type="ORF">FB390_1807</name>
</gene>
<dbReference type="EMBL" id="VFPG01000001">
    <property type="protein sequence ID" value="TQM30188.1"/>
    <property type="molecule type" value="Genomic_DNA"/>
</dbReference>
<evidence type="ECO:0000313" key="1">
    <source>
        <dbReference type="EMBL" id="TQM30188.1"/>
    </source>
</evidence>
<protein>
    <submittedName>
        <fullName evidence="1">Uncharacterized protein</fullName>
    </submittedName>
</protein>
<dbReference type="Proteomes" id="UP000316331">
    <property type="component" value="Unassembled WGS sequence"/>
</dbReference>
<keyword evidence="2" id="KW-1185">Reference proteome</keyword>
<dbReference type="RefSeq" id="WP_141808534.1">
    <property type="nucleotide sequence ID" value="NZ_VFPG01000001.1"/>
</dbReference>